<comment type="function">
    <text evidence="1">S-adenosyl-L-methionine-dependent methyltransferase that mediates RNA cap1 2'-O-ribose methylation to the 5'-cap structure of RNAs. Methylates the ribose of the first nucleotide of a m(7)GpppG-capped mRNA to produce m(7)GpppNmp (cap1).</text>
</comment>
<sequence length="331" mass="37682">MDARLTPAFLKRNELNNLHKLRARGPTLQAHLDYQQRLADKQDPEISKNWFNAMKNVMEEIDQTFGLISFQHPLHFLDVGCCPGGFSSYILSHYPLASGTGISLPTQSGGHACLLEDSDFTRYFLIWADVTSFQLGTTWIPSPYLQPFPFPPDAAPFNLVILDGHPLRTHTSGKNVHLVGDRLIISSLVLGLFCVAPGGTIILKLSMPDRKVTAQIIYMLDMLAEDIRTWKPVNIHATRSTFYVIAKNIGGGKEAWRYEEYLKRLKELWEELMFGGDQGWGRMLESDDLNFIVTQHGMKSYVDRYNKLCKHIWEVEAASLAQWHEARRNGF</sequence>
<gene>
    <name evidence="3" type="ORF">Moror_16607</name>
</gene>
<organism evidence="3 4">
    <name type="scientific">Moniliophthora roreri (strain MCA 2997)</name>
    <name type="common">Cocoa frosty pod rot fungus</name>
    <name type="synonym">Crinipellis roreri</name>
    <dbReference type="NCBI Taxonomy" id="1381753"/>
    <lineage>
        <taxon>Eukaryota</taxon>
        <taxon>Fungi</taxon>
        <taxon>Dikarya</taxon>
        <taxon>Basidiomycota</taxon>
        <taxon>Agaricomycotina</taxon>
        <taxon>Agaricomycetes</taxon>
        <taxon>Agaricomycetidae</taxon>
        <taxon>Agaricales</taxon>
        <taxon>Marasmiineae</taxon>
        <taxon>Marasmiaceae</taxon>
        <taxon>Moniliophthora</taxon>
    </lineage>
</organism>
<evidence type="ECO:0000256" key="1">
    <source>
        <dbReference type="RuleBase" id="RU368012"/>
    </source>
</evidence>
<evidence type="ECO:0000313" key="3">
    <source>
        <dbReference type="EMBL" id="ESK86270.1"/>
    </source>
</evidence>
<dbReference type="GO" id="GO:0006370">
    <property type="term" value="P:7-methylguanosine mRNA capping"/>
    <property type="evidence" value="ECO:0007669"/>
    <property type="project" value="UniProtKB-UniRule"/>
</dbReference>
<keyword evidence="1" id="KW-0507">mRNA processing</keyword>
<dbReference type="GO" id="GO:0005634">
    <property type="term" value="C:nucleus"/>
    <property type="evidence" value="ECO:0007669"/>
    <property type="project" value="UniProtKB-SubCell"/>
</dbReference>
<keyword evidence="4" id="KW-1185">Reference proteome</keyword>
<dbReference type="GO" id="GO:0016556">
    <property type="term" value="P:mRNA modification"/>
    <property type="evidence" value="ECO:0007669"/>
    <property type="project" value="UniProtKB-UniRule"/>
</dbReference>
<comment type="catalytic activity">
    <reaction evidence="1">
        <text>a 5'-end (N(7)-methyl 5'-triphosphoguanosine)-ribonucleoside in mRNA + S-adenosyl-L-methionine = a 5'-end (N(7)-methyl 5'-triphosphoguanosine)-(2'-O-methyl-ribonucleoside) in mRNA + S-adenosyl-L-homocysteine + H(+)</text>
        <dbReference type="Rhea" id="RHEA:67020"/>
        <dbReference type="Rhea" id="RHEA-COMP:17167"/>
        <dbReference type="Rhea" id="RHEA-COMP:17168"/>
        <dbReference type="ChEBI" id="CHEBI:15378"/>
        <dbReference type="ChEBI" id="CHEBI:57856"/>
        <dbReference type="ChEBI" id="CHEBI:59789"/>
        <dbReference type="ChEBI" id="CHEBI:156461"/>
        <dbReference type="ChEBI" id="CHEBI:167609"/>
        <dbReference type="EC" id="2.1.1.57"/>
    </reaction>
</comment>
<reference evidence="3 4" key="1">
    <citation type="journal article" date="2014" name="BMC Genomics">
        <title>Genome and secretome analysis of the hemibiotrophic fungal pathogen, Moniliophthora roreri, which causes frosty pod rot disease of cacao: mechanisms of the biotrophic and necrotrophic phases.</title>
        <authorList>
            <person name="Meinhardt L.W."/>
            <person name="Costa G.G.L."/>
            <person name="Thomazella D.P.T."/>
            <person name="Teixeira P.J.P.L."/>
            <person name="Carazzolle M.F."/>
            <person name="Schuster S.C."/>
            <person name="Carlson J.E."/>
            <person name="Guiltinan M.J."/>
            <person name="Mieczkowski P."/>
            <person name="Farmer A."/>
            <person name="Ramaraj T."/>
            <person name="Crozier J."/>
            <person name="Davis R.E."/>
            <person name="Shao J."/>
            <person name="Melnick R.L."/>
            <person name="Pereira G.A.G."/>
            <person name="Bailey B.A."/>
        </authorList>
    </citation>
    <scope>NUCLEOTIDE SEQUENCE [LARGE SCALE GENOMIC DNA]</scope>
    <source>
        <strain evidence="3 4">MCA 2997</strain>
    </source>
</reference>
<dbReference type="GO" id="GO:0032259">
    <property type="term" value="P:methylation"/>
    <property type="evidence" value="ECO:0007669"/>
    <property type="project" value="UniProtKB-KW"/>
</dbReference>
<accession>V2X1F2</accession>
<dbReference type="AlphaFoldDB" id="V2X1F2"/>
<dbReference type="Proteomes" id="UP000017559">
    <property type="component" value="Unassembled WGS sequence"/>
</dbReference>
<feature type="domain" description="Ribosomal RNA methyltransferase FtsJ" evidence="2">
    <location>
        <begin position="58"/>
        <end position="248"/>
    </location>
</feature>
<dbReference type="SUPFAM" id="SSF53335">
    <property type="entry name" value="S-adenosyl-L-methionine-dependent methyltransferases"/>
    <property type="match status" value="1"/>
</dbReference>
<dbReference type="EC" id="2.1.1.57" evidence="1"/>
<proteinExistence type="predicted"/>
<dbReference type="STRING" id="1381753.V2X1F2"/>
<evidence type="ECO:0000259" key="2">
    <source>
        <dbReference type="Pfam" id="PF01728"/>
    </source>
</evidence>
<comment type="caution">
    <text evidence="3">The sequence shown here is derived from an EMBL/GenBank/DDBJ whole genome shotgun (WGS) entry which is preliminary data.</text>
</comment>
<name>V2X1F2_MONRO</name>
<dbReference type="HOGENOM" id="CLU_043071_1_0_1"/>
<dbReference type="KEGG" id="mrr:Moror_16607"/>
<evidence type="ECO:0000313" key="4">
    <source>
        <dbReference type="Proteomes" id="UP000017559"/>
    </source>
</evidence>
<dbReference type="GO" id="GO:0005737">
    <property type="term" value="C:cytoplasm"/>
    <property type="evidence" value="ECO:0007669"/>
    <property type="project" value="TreeGrafter"/>
</dbReference>
<dbReference type="OrthoDB" id="417125at2759"/>
<dbReference type="EMBL" id="AWSO01000950">
    <property type="protein sequence ID" value="ESK86270.1"/>
    <property type="molecule type" value="Genomic_DNA"/>
</dbReference>
<keyword evidence="1" id="KW-0808">Transferase</keyword>
<dbReference type="Pfam" id="PF01728">
    <property type="entry name" value="FtsJ"/>
    <property type="match status" value="1"/>
</dbReference>
<comment type="subcellular location">
    <subcellularLocation>
        <location evidence="1">Nucleus</location>
    </subcellularLocation>
</comment>
<dbReference type="PANTHER" id="PTHR16121:SF0">
    <property type="entry name" value="CAP-SPECIFIC MRNA (NUCLEOSIDE-2'-O-)-METHYLTRANSFERASE 1"/>
    <property type="match status" value="1"/>
</dbReference>
<dbReference type="InterPro" id="IPR029063">
    <property type="entry name" value="SAM-dependent_MTases_sf"/>
</dbReference>
<dbReference type="InterPro" id="IPR050851">
    <property type="entry name" value="mRNA_Cap_2O-Ribose_MeTrfase"/>
</dbReference>
<keyword evidence="1" id="KW-0489">Methyltransferase</keyword>
<dbReference type="Gene3D" id="3.40.50.12760">
    <property type="match status" value="1"/>
</dbReference>
<dbReference type="PANTHER" id="PTHR16121">
    <property type="entry name" value="CAP-SPECIFIC MRNA (NUCLEOSIDE-2'-O-)-METHYLTRANSFERASE 1-RELATED"/>
    <property type="match status" value="1"/>
</dbReference>
<protein>
    <recommendedName>
        <fullName evidence="1">Cap-specific mRNA (nucleoside-2'-O-)-methyltransferase 1</fullName>
        <ecNumber evidence="1">2.1.1.57</ecNumber>
    </recommendedName>
    <alternativeName>
        <fullName evidence="1">Cap1 2'O-ribose methyltransferase 1</fullName>
    </alternativeName>
</protein>
<dbReference type="GO" id="GO:0003676">
    <property type="term" value="F:nucleic acid binding"/>
    <property type="evidence" value="ECO:0007669"/>
    <property type="project" value="UniProtKB-UniRule"/>
</dbReference>
<keyword evidence="1" id="KW-0539">Nucleus</keyword>
<keyword evidence="1" id="KW-0506">mRNA capping</keyword>
<dbReference type="GO" id="GO:0004483">
    <property type="term" value="F:methyltransferase cap1 activity"/>
    <property type="evidence" value="ECO:0007669"/>
    <property type="project" value="UniProtKB-UniRule"/>
</dbReference>
<keyword evidence="1" id="KW-0949">S-adenosyl-L-methionine</keyword>
<dbReference type="InterPro" id="IPR002877">
    <property type="entry name" value="RNA_MeTrfase_FtsJ_dom"/>
</dbReference>